<reference evidence="4" key="1">
    <citation type="journal article" date="2022" name="bioRxiv">
        <title>Sequencing and chromosome-scale assembly of the giantPleurodeles waltlgenome.</title>
        <authorList>
            <person name="Brown T."/>
            <person name="Elewa A."/>
            <person name="Iarovenko S."/>
            <person name="Subramanian E."/>
            <person name="Araus A.J."/>
            <person name="Petzold A."/>
            <person name="Susuki M."/>
            <person name="Suzuki K.-i.T."/>
            <person name="Hayashi T."/>
            <person name="Toyoda A."/>
            <person name="Oliveira C."/>
            <person name="Osipova E."/>
            <person name="Leigh N.D."/>
            <person name="Simon A."/>
            <person name="Yun M.H."/>
        </authorList>
    </citation>
    <scope>NUCLEOTIDE SEQUENCE</scope>
    <source>
        <strain evidence="4">20211129_DDA</strain>
        <tissue evidence="4">Liver</tissue>
    </source>
</reference>
<dbReference type="AlphaFoldDB" id="A0AAV7M1D1"/>
<proteinExistence type="predicted"/>
<dbReference type="InterPro" id="IPR001878">
    <property type="entry name" value="Znf_CCHC"/>
</dbReference>
<evidence type="ECO:0000259" key="3">
    <source>
        <dbReference type="PROSITE" id="PS50158"/>
    </source>
</evidence>
<dbReference type="Proteomes" id="UP001066276">
    <property type="component" value="Chromosome 10"/>
</dbReference>
<feature type="region of interest" description="Disordered" evidence="2">
    <location>
        <begin position="126"/>
        <end position="151"/>
    </location>
</feature>
<feature type="domain" description="CCHC-type" evidence="3">
    <location>
        <begin position="161"/>
        <end position="175"/>
    </location>
</feature>
<dbReference type="InterPro" id="IPR050462">
    <property type="entry name" value="Retroviral_Gag-Pol_poly"/>
</dbReference>
<comment type="caution">
    <text evidence="4">The sequence shown here is derived from an EMBL/GenBank/DDBJ whole genome shotgun (WGS) entry which is preliminary data.</text>
</comment>
<dbReference type="PROSITE" id="PS50158">
    <property type="entry name" value="ZF_CCHC"/>
    <property type="match status" value="1"/>
</dbReference>
<keyword evidence="1" id="KW-0863">Zinc-finger</keyword>
<organism evidence="4 5">
    <name type="scientific">Pleurodeles waltl</name>
    <name type="common">Iberian ribbed newt</name>
    <dbReference type="NCBI Taxonomy" id="8319"/>
    <lineage>
        <taxon>Eukaryota</taxon>
        <taxon>Metazoa</taxon>
        <taxon>Chordata</taxon>
        <taxon>Craniata</taxon>
        <taxon>Vertebrata</taxon>
        <taxon>Euteleostomi</taxon>
        <taxon>Amphibia</taxon>
        <taxon>Batrachia</taxon>
        <taxon>Caudata</taxon>
        <taxon>Salamandroidea</taxon>
        <taxon>Salamandridae</taxon>
        <taxon>Pleurodelinae</taxon>
        <taxon>Pleurodeles</taxon>
    </lineage>
</organism>
<accession>A0AAV7M1D1</accession>
<dbReference type="Gene3D" id="4.10.60.10">
    <property type="entry name" value="Zinc finger, CCHC-type"/>
    <property type="match status" value="1"/>
</dbReference>
<keyword evidence="1" id="KW-0479">Metal-binding</keyword>
<protein>
    <recommendedName>
        <fullName evidence="3">CCHC-type domain-containing protein</fullName>
    </recommendedName>
</protein>
<keyword evidence="5" id="KW-1185">Reference proteome</keyword>
<dbReference type="InterPro" id="IPR036875">
    <property type="entry name" value="Znf_CCHC_sf"/>
</dbReference>
<dbReference type="GO" id="GO:0003676">
    <property type="term" value="F:nucleic acid binding"/>
    <property type="evidence" value="ECO:0007669"/>
    <property type="project" value="InterPro"/>
</dbReference>
<sequence length="248" mass="28242">MQEILPREKVDWDKLTECRQKEGEEVTDFFSKMEEVFKGYSGQNIQTVQGKRIFANQFVHNHLPDLSDSIKTYESTWTAKDPAELLTMACYYENKRNAEKGKKDKQMKELKTKALMQQAFPDRGRSMERTNFQRGGGRSRGAGRAASAPTQQRAGLGYNTCANCYQEGHWKNECPLLQGQVFGASVETTPMPPVTLTNALIMRDVVTQQLMDIDISDNAPSSVNTVDYVNERNDAHYSNSRPIYEHVR</sequence>
<dbReference type="Pfam" id="PF00098">
    <property type="entry name" value="zf-CCHC"/>
    <property type="match status" value="1"/>
</dbReference>
<dbReference type="PANTHER" id="PTHR33166">
    <property type="entry name" value="GAG_P30 DOMAIN-CONTAINING PROTEIN"/>
    <property type="match status" value="1"/>
</dbReference>
<dbReference type="GO" id="GO:0008270">
    <property type="term" value="F:zinc ion binding"/>
    <property type="evidence" value="ECO:0007669"/>
    <property type="project" value="UniProtKB-KW"/>
</dbReference>
<dbReference type="SUPFAM" id="SSF57756">
    <property type="entry name" value="Retrovirus zinc finger-like domains"/>
    <property type="match status" value="1"/>
</dbReference>
<evidence type="ECO:0000313" key="5">
    <source>
        <dbReference type="Proteomes" id="UP001066276"/>
    </source>
</evidence>
<keyword evidence="1" id="KW-0862">Zinc</keyword>
<evidence type="ECO:0000256" key="2">
    <source>
        <dbReference type="SAM" id="MobiDB-lite"/>
    </source>
</evidence>
<name>A0AAV7M1D1_PLEWA</name>
<dbReference type="EMBL" id="JANPWB010000014">
    <property type="protein sequence ID" value="KAJ1097575.1"/>
    <property type="molecule type" value="Genomic_DNA"/>
</dbReference>
<evidence type="ECO:0000313" key="4">
    <source>
        <dbReference type="EMBL" id="KAJ1097575.1"/>
    </source>
</evidence>
<gene>
    <name evidence="4" type="ORF">NDU88_002693</name>
</gene>
<evidence type="ECO:0000256" key="1">
    <source>
        <dbReference type="PROSITE-ProRule" id="PRU00047"/>
    </source>
</evidence>